<name>A0A2N2F2T4_9BACT</name>
<evidence type="ECO:0000313" key="8">
    <source>
        <dbReference type="Proteomes" id="UP000233417"/>
    </source>
</evidence>
<feature type="transmembrane region" description="Helical" evidence="5">
    <location>
        <begin position="382"/>
        <end position="400"/>
    </location>
</feature>
<evidence type="ECO:0000256" key="5">
    <source>
        <dbReference type="SAM" id="Phobius"/>
    </source>
</evidence>
<dbReference type="InterPro" id="IPR051533">
    <property type="entry name" value="WaaL-like"/>
</dbReference>
<dbReference type="PANTHER" id="PTHR37422:SF13">
    <property type="entry name" value="LIPOPOLYSACCHARIDE BIOSYNTHESIS PROTEIN PA4999-RELATED"/>
    <property type="match status" value="1"/>
</dbReference>
<keyword evidence="3 5" id="KW-1133">Transmembrane helix</keyword>
<feature type="transmembrane region" description="Helical" evidence="5">
    <location>
        <begin position="242"/>
        <end position="260"/>
    </location>
</feature>
<sequence length="455" mass="53379">MNTFLKKYYLYILYILLVSISIFLCFENLPKGIFLIILFTFWFLFSLRKKGYLPTLLTLFILLPFNITFQIPESIIHSQPYIAGFWVNYLVPTLSILDVFVLLLLIQLYVHRKKIFKKVLFDKYILIFFALLLIQNLFVQNFLTLLLSIRISVYLFTSIILLLSIKQEFKLKDLLQNRYIKFTLISSILIQGSIGLYQFLKGTSVGLYLLGESKIVSGMYGSSYIDIQGEAFLRAYGTFPHPNILVGWYLLLFFICMYIYSKTKEKGYLFSILLILLFSIFTFSRLTILLLLLFTIIFVVKLISERKYIFSVSSLLFYRFLNIFSGDDNSWSDRVKLLKLNLDILKENFLLGTGLGRSLLFYEKDIPFTSGGKLLLQPVHNIWLLNLIEFGILIGTYYLFLLYRYFLRGIKINLFKVLILVSILVIGMFDHYLFTLPQGNLLFFSFLILLTDLRR</sequence>
<feature type="transmembrane region" description="Helical" evidence="5">
    <location>
        <begin position="179"/>
        <end position="200"/>
    </location>
</feature>
<feature type="transmembrane region" description="Helical" evidence="5">
    <location>
        <begin position="52"/>
        <end position="69"/>
    </location>
</feature>
<dbReference type="Pfam" id="PF04932">
    <property type="entry name" value="Wzy_C"/>
    <property type="match status" value="1"/>
</dbReference>
<dbReference type="InterPro" id="IPR007016">
    <property type="entry name" value="O-antigen_ligase-rel_domated"/>
</dbReference>
<feature type="transmembrane region" description="Helical" evidence="5">
    <location>
        <begin position="145"/>
        <end position="165"/>
    </location>
</feature>
<evidence type="ECO:0000259" key="6">
    <source>
        <dbReference type="Pfam" id="PF04932"/>
    </source>
</evidence>
<accession>A0A2N2F2T4</accession>
<comment type="subcellular location">
    <subcellularLocation>
        <location evidence="1">Membrane</location>
        <topology evidence="1">Multi-pass membrane protein</topology>
    </subcellularLocation>
</comment>
<reference evidence="7 8" key="1">
    <citation type="journal article" date="2017" name="ISME J.">
        <title>Potential for microbial H2 and metal transformations associated with novel bacteria and archaea in deep terrestrial subsurface sediments.</title>
        <authorList>
            <person name="Hernsdorf A.W."/>
            <person name="Amano Y."/>
            <person name="Miyakawa K."/>
            <person name="Ise K."/>
            <person name="Suzuki Y."/>
            <person name="Anantharaman K."/>
            <person name="Probst A."/>
            <person name="Burstein D."/>
            <person name="Thomas B.C."/>
            <person name="Banfield J.F."/>
        </authorList>
    </citation>
    <scope>NUCLEOTIDE SEQUENCE [LARGE SCALE GENOMIC DNA]</scope>
    <source>
        <strain evidence="7">HGW-Dojkabacteria-1</strain>
    </source>
</reference>
<proteinExistence type="predicted"/>
<feature type="transmembrane region" description="Helical" evidence="5">
    <location>
        <begin position="12"/>
        <end position="45"/>
    </location>
</feature>
<dbReference type="PANTHER" id="PTHR37422">
    <property type="entry name" value="TEICHURONIC ACID BIOSYNTHESIS PROTEIN TUAE"/>
    <property type="match status" value="1"/>
</dbReference>
<feature type="transmembrane region" description="Helical" evidence="5">
    <location>
        <begin position="412"/>
        <end position="429"/>
    </location>
</feature>
<evidence type="ECO:0000313" key="7">
    <source>
        <dbReference type="EMBL" id="PKN02467.1"/>
    </source>
</evidence>
<dbReference type="Proteomes" id="UP000233417">
    <property type="component" value="Unassembled WGS sequence"/>
</dbReference>
<gene>
    <name evidence="7" type="ORF">CVU76_00280</name>
</gene>
<dbReference type="GO" id="GO:0016020">
    <property type="term" value="C:membrane"/>
    <property type="evidence" value="ECO:0007669"/>
    <property type="project" value="UniProtKB-SubCell"/>
</dbReference>
<evidence type="ECO:0000256" key="2">
    <source>
        <dbReference type="ARBA" id="ARBA00022692"/>
    </source>
</evidence>
<keyword evidence="4 5" id="KW-0472">Membrane</keyword>
<feature type="transmembrane region" description="Helical" evidence="5">
    <location>
        <begin position="272"/>
        <end position="300"/>
    </location>
</feature>
<dbReference type="AlphaFoldDB" id="A0A2N2F2T4"/>
<keyword evidence="2 5" id="KW-0812">Transmembrane</keyword>
<feature type="transmembrane region" description="Helical" evidence="5">
    <location>
        <begin position="89"/>
        <end position="109"/>
    </location>
</feature>
<feature type="domain" description="O-antigen ligase-related" evidence="6">
    <location>
        <begin position="250"/>
        <end position="393"/>
    </location>
</feature>
<evidence type="ECO:0000256" key="1">
    <source>
        <dbReference type="ARBA" id="ARBA00004141"/>
    </source>
</evidence>
<dbReference type="EMBL" id="PHAO01000001">
    <property type="protein sequence ID" value="PKN02467.1"/>
    <property type="molecule type" value="Genomic_DNA"/>
</dbReference>
<protein>
    <recommendedName>
        <fullName evidence="6">O-antigen ligase-related domain-containing protein</fullName>
    </recommendedName>
</protein>
<organism evidence="7 8">
    <name type="scientific">Candidatus Dojkabacteria bacterium HGW-Dojkabacteria-1</name>
    <dbReference type="NCBI Taxonomy" id="2013761"/>
    <lineage>
        <taxon>Bacteria</taxon>
        <taxon>Candidatus Dojkabacteria</taxon>
    </lineage>
</organism>
<evidence type="ECO:0000256" key="4">
    <source>
        <dbReference type="ARBA" id="ARBA00023136"/>
    </source>
</evidence>
<comment type="caution">
    <text evidence="7">The sequence shown here is derived from an EMBL/GenBank/DDBJ whole genome shotgun (WGS) entry which is preliminary data.</text>
</comment>
<feature type="transmembrane region" description="Helical" evidence="5">
    <location>
        <begin position="121"/>
        <end position="139"/>
    </location>
</feature>
<evidence type="ECO:0000256" key="3">
    <source>
        <dbReference type="ARBA" id="ARBA00022989"/>
    </source>
</evidence>